<evidence type="ECO:0000256" key="3">
    <source>
        <dbReference type="ARBA" id="ARBA00023002"/>
    </source>
</evidence>
<evidence type="ECO:0000256" key="1">
    <source>
        <dbReference type="ARBA" id="ARBA00011009"/>
    </source>
</evidence>
<evidence type="ECO:0000259" key="11">
    <source>
        <dbReference type="Pfam" id="PF07479"/>
    </source>
</evidence>
<feature type="active site" description="Proton acceptor" evidence="7">
    <location>
        <position position="197"/>
    </location>
</feature>
<comment type="catalytic activity">
    <reaction evidence="7 9">
        <text>sn-glycerol 3-phosphate + NADP(+) = dihydroxyacetone phosphate + NADPH + H(+)</text>
        <dbReference type="Rhea" id="RHEA:11096"/>
        <dbReference type="ChEBI" id="CHEBI:15378"/>
        <dbReference type="ChEBI" id="CHEBI:57597"/>
        <dbReference type="ChEBI" id="CHEBI:57642"/>
        <dbReference type="ChEBI" id="CHEBI:57783"/>
        <dbReference type="ChEBI" id="CHEBI:58349"/>
        <dbReference type="EC" id="1.1.1.94"/>
    </reaction>
</comment>
<feature type="binding site" evidence="7">
    <location>
        <position position="112"/>
    </location>
    <ligand>
        <name>NADPH</name>
        <dbReference type="ChEBI" id="CHEBI:57783"/>
    </ligand>
</feature>
<accession>A0ABV4RII9</accession>
<evidence type="ECO:0000256" key="8">
    <source>
        <dbReference type="RuleBase" id="RU000437"/>
    </source>
</evidence>
<feature type="binding site" evidence="7">
    <location>
        <position position="285"/>
    </location>
    <ligand>
        <name>NADPH</name>
        <dbReference type="ChEBI" id="CHEBI:57783"/>
    </ligand>
</feature>
<feature type="binding site" evidence="7">
    <location>
        <position position="250"/>
    </location>
    <ligand>
        <name>sn-glycerol 3-phosphate</name>
        <dbReference type="ChEBI" id="CHEBI:57597"/>
    </ligand>
</feature>
<feature type="binding site" evidence="7">
    <location>
        <position position="262"/>
    </location>
    <ligand>
        <name>sn-glycerol 3-phosphate</name>
        <dbReference type="ChEBI" id="CHEBI:57597"/>
    </ligand>
</feature>
<feature type="binding site" evidence="7">
    <location>
        <position position="260"/>
    </location>
    <ligand>
        <name>sn-glycerol 3-phosphate</name>
        <dbReference type="ChEBI" id="CHEBI:57597"/>
    </ligand>
</feature>
<dbReference type="EC" id="1.1.1.94" evidence="7"/>
<evidence type="ECO:0000256" key="5">
    <source>
        <dbReference type="ARBA" id="ARBA00023209"/>
    </source>
</evidence>
<comment type="catalytic activity">
    <reaction evidence="7">
        <text>sn-glycerol 3-phosphate + NAD(+) = dihydroxyacetone phosphate + NADH + H(+)</text>
        <dbReference type="Rhea" id="RHEA:11092"/>
        <dbReference type="ChEBI" id="CHEBI:15378"/>
        <dbReference type="ChEBI" id="CHEBI:57540"/>
        <dbReference type="ChEBI" id="CHEBI:57597"/>
        <dbReference type="ChEBI" id="CHEBI:57642"/>
        <dbReference type="ChEBI" id="CHEBI:57945"/>
        <dbReference type="EC" id="1.1.1.94"/>
    </reaction>
</comment>
<comment type="caution">
    <text evidence="7">Lacks conserved residue(s) required for the propagation of feature annotation.</text>
</comment>
<evidence type="ECO:0000256" key="4">
    <source>
        <dbReference type="ARBA" id="ARBA00023098"/>
    </source>
</evidence>
<dbReference type="SUPFAM" id="SSF51735">
    <property type="entry name" value="NAD(P)-binding Rossmann-fold domains"/>
    <property type="match status" value="1"/>
</dbReference>
<dbReference type="HAMAP" id="MF_00394">
    <property type="entry name" value="NAD_Glyc3P_dehydrog"/>
    <property type="match status" value="1"/>
</dbReference>
<evidence type="ECO:0000256" key="9">
    <source>
        <dbReference type="RuleBase" id="RU000439"/>
    </source>
</evidence>
<evidence type="ECO:0000256" key="6">
    <source>
        <dbReference type="ARBA" id="ARBA00023264"/>
    </source>
</evidence>
<keyword evidence="7 8" id="KW-0520">NAD</keyword>
<keyword evidence="7" id="KW-0963">Cytoplasm</keyword>
<feature type="binding site" evidence="7">
    <location>
        <position position="146"/>
    </location>
    <ligand>
        <name>NADPH</name>
        <dbReference type="ChEBI" id="CHEBI:57783"/>
    </ligand>
</feature>
<feature type="binding site" evidence="7">
    <location>
        <position position="16"/>
    </location>
    <ligand>
        <name>NADPH</name>
        <dbReference type="ChEBI" id="CHEBI:57783"/>
    </ligand>
</feature>
<dbReference type="RefSeq" id="WP_372428190.1">
    <property type="nucleotide sequence ID" value="NZ_BMMG01000003.1"/>
</dbReference>
<evidence type="ECO:0000256" key="7">
    <source>
        <dbReference type="HAMAP-Rule" id="MF_00394"/>
    </source>
</evidence>
<dbReference type="Gene3D" id="3.40.50.720">
    <property type="entry name" value="NAD(P)-binding Rossmann-like Domain"/>
    <property type="match status" value="1"/>
</dbReference>
<gene>
    <name evidence="7" type="primary">gpsA</name>
    <name evidence="12" type="ORF">ACD591_16905</name>
</gene>
<proteinExistence type="inferred from homology"/>
<dbReference type="InterPro" id="IPR006168">
    <property type="entry name" value="G3P_DH_NAD-dep"/>
</dbReference>
<feature type="domain" description="Glycerol-3-phosphate dehydrogenase NAD-dependent N-terminal" evidence="10">
    <location>
        <begin position="9"/>
        <end position="165"/>
    </location>
</feature>
<dbReference type="InterPro" id="IPR013328">
    <property type="entry name" value="6PGD_dom2"/>
</dbReference>
<dbReference type="EMBL" id="JBGOGF010000010">
    <property type="protein sequence ID" value="MFA1772981.1"/>
    <property type="molecule type" value="Genomic_DNA"/>
</dbReference>
<feature type="binding site" evidence="7">
    <location>
        <position position="54"/>
    </location>
    <ligand>
        <name>NADPH</name>
        <dbReference type="ChEBI" id="CHEBI:57783"/>
    </ligand>
</feature>
<keyword evidence="7" id="KW-0521">NADP</keyword>
<feature type="domain" description="Glycerol-3-phosphate dehydrogenase NAD-dependent C-terminal" evidence="11">
    <location>
        <begin position="186"/>
        <end position="322"/>
    </location>
</feature>
<dbReference type="Gene3D" id="1.10.1040.10">
    <property type="entry name" value="N-(1-d-carboxylethyl)-l-norvaline Dehydrogenase, domain 2"/>
    <property type="match status" value="1"/>
</dbReference>
<name>A0ABV4RII9_9BACT</name>
<evidence type="ECO:0000313" key="13">
    <source>
        <dbReference type="Proteomes" id="UP001570846"/>
    </source>
</evidence>
<dbReference type="PANTHER" id="PTHR11728:SF1">
    <property type="entry name" value="GLYCEROL-3-PHOSPHATE DEHYDROGENASE [NAD(+)] 2, CHLOROPLASTIC"/>
    <property type="match status" value="1"/>
</dbReference>
<dbReference type="GO" id="GO:0047952">
    <property type="term" value="F:glycerol-3-phosphate dehydrogenase [NAD(P)+] activity"/>
    <property type="evidence" value="ECO:0007669"/>
    <property type="project" value="UniProtKB-EC"/>
</dbReference>
<organism evidence="12 13">
    <name type="scientific">Rufibacter glacialis</name>
    <dbReference type="NCBI Taxonomy" id="1259555"/>
    <lineage>
        <taxon>Bacteria</taxon>
        <taxon>Pseudomonadati</taxon>
        <taxon>Bacteroidota</taxon>
        <taxon>Cytophagia</taxon>
        <taxon>Cytophagales</taxon>
        <taxon>Hymenobacteraceae</taxon>
        <taxon>Rufibacter</taxon>
    </lineage>
</organism>
<feature type="binding site" evidence="7">
    <location>
        <position position="37"/>
    </location>
    <ligand>
        <name>NADPH</name>
        <dbReference type="ChEBI" id="CHEBI:57783"/>
    </ligand>
</feature>
<sequence>MALQERERIAVLGGGSWATALVKILSENKTDVSWWLRSKEDVQHLQQYAHNPRYLSGVRFDLEFVHPSNNIQETVANAEWVILAVPAAFVEQALEALPPDAFQGKTLVSAVKGMIPGKNLLITDFLEQTYGVPSDRQCVIAGPCHAEEVALEKQSYLTIGSHDLARAEMFCALLRNRYVKANPLDDIDGIEYCAVMKNVIALACGIAHGLNYGDNFQAVMVSNSMEEIERFLDALMPLHRDLKGSAYLGDLLVTAYSQFSRNRTFGNMIGRGYTVKSAQVEMNMVAEGYYAVQSIYQLNQRLNVEMPITTAVYNILYERIAPGVEIEILKDKFK</sequence>
<feature type="binding site" evidence="7">
    <location>
        <position position="142"/>
    </location>
    <ligand>
        <name>sn-glycerol 3-phosphate</name>
        <dbReference type="ChEBI" id="CHEBI:57597"/>
    </ligand>
</feature>
<dbReference type="InterPro" id="IPR008927">
    <property type="entry name" value="6-PGluconate_DH-like_C_sf"/>
</dbReference>
<dbReference type="InterPro" id="IPR011128">
    <property type="entry name" value="G3P_DH_NAD-dep_N"/>
</dbReference>
<comment type="subcellular location">
    <subcellularLocation>
        <location evidence="7">Cytoplasm</location>
    </subcellularLocation>
</comment>
<dbReference type="Proteomes" id="UP001570846">
    <property type="component" value="Unassembled WGS sequence"/>
</dbReference>
<evidence type="ECO:0000259" key="10">
    <source>
        <dbReference type="Pfam" id="PF01210"/>
    </source>
</evidence>
<evidence type="ECO:0000256" key="2">
    <source>
        <dbReference type="ARBA" id="ARBA00022516"/>
    </source>
</evidence>
<dbReference type="InterPro" id="IPR036291">
    <property type="entry name" value="NAD(P)-bd_dom_sf"/>
</dbReference>
<feature type="binding site" evidence="7">
    <location>
        <position position="261"/>
    </location>
    <ligand>
        <name>NADPH</name>
        <dbReference type="ChEBI" id="CHEBI:57783"/>
    </ligand>
</feature>
<dbReference type="PIRSF" id="PIRSF000114">
    <property type="entry name" value="Glycerol-3-P_dh"/>
    <property type="match status" value="1"/>
</dbReference>
<keyword evidence="4 7" id="KW-0443">Lipid metabolism</keyword>
<feature type="binding site" evidence="7">
    <location>
        <position position="197"/>
    </location>
    <ligand>
        <name>sn-glycerol 3-phosphate</name>
        <dbReference type="ChEBI" id="CHEBI:57597"/>
    </ligand>
</feature>
<protein>
    <recommendedName>
        <fullName evidence="7">Glycerol-3-phosphate dehydrogenase [NAD(P)+]</fullName>
        <ecNumber evidence="7">1.1.1.94</ecNumber>
    </recommendedName>
    <alternativeName>
        <fullName evidence="7">NAD(P)(+)-dependent glycerol-3-phosphate dehydrogenase</fullName>
    </alternativeName>
    <alternativeName>
        <fullName evidence="7">NAD(P)H-dependent dihydroxyacetone-phosphate reductase</fullName>
    </alternativeName>
</protein>
<feature type="binding site" evidence="7">
    <location>
        <position position="287"/>
    </location>
    <ligand>
        <name>NADPH</name>
        <dbReference type="ChEBI" id="CHEBI:57783"/>
    </ligand>
</feature>
<dbReference type="SUPFAM" id="SSF48179">
    <property type="entry name" value="6-phosphogluconate dehydrogenase C-terminal domain-like"/>
    <property type="match status" value="1"/>
</dbReference>
<comment type="similarity">
    <text evidence="1 7 8">Belongs to the NAD-dependent glycerol-3-phosphate dehydrogenase family.</text>
</comment>
<dbReference type="NCBIfam" id="NF000940">
    <property type="entry name" value="PRK00094.1-2"/>
    <property type="match status" value="1"/>
</dbReference>
<evidence type="ECO:0000313" key="12">
    <source>
        <dbReference type="EMBL" id="MFA1772981.1"/>
    </source>
</evidence>
<comment type="caution">
    <text evidence="12">The sequence shown here is derived from an EMBL/GenBank/DDBJ whole genome shotgun (WGS) entry which is preliminary data.</text>
</comment>
<keyword evidence="7" id="KW-0547">Nucleotide-binding</keyword>
<dbReference type="NCBIfam" id="NF000942">
    <property type="entry name" value="PRK00094.1-4"/>
    <property type="match status" value="1"/>
</dbReference>
<dbReference type="PANTHER" id="PTHR11728">
    <property type="entry name" value="GLYCEROL-3-PHOSPHATE DEHYDROGENASE"/>
    <property type="match status" value="1"/>
</dbReference>
<dbReference type="PROSITE" id="PS00957">
    <property type="entry name" value="NAD_G3PDH"/>
    <property type="match status" value="1"/>
</dbReference>
<keyword evidence="13" id="KW-1185">Reference proteome</keyword>
<dbReference type="InterPro" id="IPR006109">
    <property type="entry name" value="G3P_DH_NAD-dep_C"/>
</dbReference>
<feature type="binding site" evidence="7">
    <location>
        <position position="261"/>
    </location>
    <ligand>
        <name>sn-glycerol 3-phosphate</name>
        <dbReference type="ChEBI" id="CHEBI:57597"/>
    </ligand>
</feature>
<keyword evidence="3 7" id="KW-0560">Oxidoreductase</keyword>
<feature type="binding site" evidence="7">
    <location>
        <position position="112"/>
    </location>
    <ligand>
        <name>sn-glycerol 3-phosphate</name>
        <dbReference type="ChEBI" id="CHEBI:57597"/>
    </ligand>
</feature>
<keyword evidence="5 7" id="KW-0594">Phospholipid biosynthesis</keyword>
<dbReference type="PRINTS" id="PR00077">
    <property type="entry name" value="GPDHDRGNASE"/>
</dbReference>
<keyword evidence="2 7" id="KW-0444">Lipid biosynthesis</keyword>
<dbReference type="Pfam" id="PF01210">
    <property type="entry name" value="NAD_Gly3P_dh_N"/>
    <property type="match status" value="1"/>
</dbReference>
<keyword evidence="6 7" id="KW-1208">Phospholipid metabolism</keyword>
<comment type="function">
    <text evidence="7">Catalyzes the reduction of the glycolytic intermediate dihydroxyacetone phosphate (DHAP) to sn-glycerol 3-phosphate (G3P), the key precursor for phospholipid synthesis.</text>
</comment>
<reference evidence="12 13" key="1">
    <citation type="submission" date="2024-08" db="EMBL/GenBank/DDBJ databases">
        <authorList>
            <person name="Wei W."/>
        </authorList>
    </citation>
    <scope>NUCLEOTIDE SEQUENCE [LARGE SCALE GENOMIC DNA]</scope>
    <source>
        <strain evidence="12 13">XU2</strain>
    </source>
</reference>
<dbReference type="Pfam" id="PF07479">
    <property type="entry name" value="NAD_Gly3P_dh_C"/>
    <property type="match status" value="1"/>
</dbReference>
<feature type="binding site" evidence="7">
    <location>
        <position position="17"/>
    </location>
    <ligand>
        <name>NADPH</name>
        <dbReference type="ChEBI" id="CHEBI:57783"/>
    </ligand>
</feature>
<comment type="pathway">
    <text evidence="7">Membrane lipid metabolism; glycerophospholipid metabolism.</text>
</comment>